<dbReference type="Proteomes" id="UP000824881">
    <property type="component" value="Unassembled WGS sequence"/>
</dbReference>
<organism evidence="1 2">
    <name type="scientific">Pleurotus cornucopiae</name>
    <name type="common">Cornucopia mushroom</name>
    <dbReference type="NCBI Taxonomy" id="5321"/>
    <lineage>
        <taxon>Eukaryota</taxon>
        <taxon>Fungi</taxon>
        <taxon>Dikarya</taxon>
        <taxon>Basidiomycota</taxon>
        <taxon>Agaricomycotina</taxon>
        <taxon>Agaricomycetes</taxon>
        <taxon>Agaricomycetidae</taxon>
        <taxon>Agaricales</taxon>
        <taxon>Pleurotineae</taxon>
        <taxon>Pleurotaceae</taxon>
        <taxon>Pleurotus</taxon>
    </lineage>
</organism>
<accession>A0ACB7IK42</accession>
<sequence>MLNQRLDDNGGPTSSQSLPGIAILKAPTSSAPASGTEDDINDIDELQTDDGAPSSKHRPHHPIQSTSARISRRDSHSKKSVPRSSKHDGHNKISGRISKKDKKRKKKEKKAILERLSKLKHAPTAGEVPQASKENPPTYEAPASHGPSRSPSAVRSDLSDAPVHDIPSSPSRPTAVRNDLPHDLPSPQRDPIPDVNDLFTSPAHVRIAASDSFYLPPLDEPTVQSEKPLISPQAATKPEVIHSVVSDLLQPHASPSESSDAAVSVLNRVLMSLRSSFNIDPETLYSQWANTHPVPAEPERGLAASPEAKASSSLAEWWPNKLELDRIVRSPVAIKRDILRTRLSDRAILAGLVIPATHFPWQGMRYTLFQQGYQMLNIPDEVPFPGQETAQTAYRGLNGLPVDICTPWIRSLPSDASKGVIFHKLNVADAKLLHSGLKPVFVSAPPHPRSPHTHAKQLYITETRMWQVRDGPPRRLDADEAIIGVYHSASKSDVKMDALMMRDGAKKGVSHQFGVSDEVKALVQKAKPQSRPTVDKPFIVSDGSADDDEEKEETDEASYKDSSEGDRASPRPSRSTYSASRRVMSPLQPSRHSSRLAKTNKPRSTQSSKQSHRQKHRQDENTFLRARQPKSDSASDENFDGDEEDGEDVEDVEDEEDGEQEGQDSASTIRPRQSGWTHSASLRGKLPLQSASTHLKRSHQSRSTHSRREATPMQSSSQSTQPVETERSRHPRKSRRHKHRHDENAAPPAKKHKPSHHH</sequence>
<name>A0ACB7IK42_PLECO</name>
<reference evidence="1 2" key="1">
    <citation type="journal article" date="2021" name="Appl. Environ. Microbiol.">
        <title>Genetic linkage and physical mapping for an oyster mushroom Pleurotus cornucopiae and QTL analysis for the trait cap color.</title>
        <authorList>
            <person name="Zhang Y."/>
            <person name="Gao W."/>
            <person name="Sonnenberg A."/>
            <person name="Chen Q."/>
            <person name="Zhang J."/>
            <person name="Huang C."/>
        </authorList>
    </citation>
    <scope>NUCLEOTIDE SEQUENCE [LARGE SCALE GENOMIC DNA]</scope>
    <source>
        <strain evidence="1">CCMSSC00406</strain>
    </source>
</reference>
<evidence type="ECO:0000313" key="2">
    <source>
        <dbReference type="Proteomes" id="UP000824881"/>
    </source>
</evidence>
<protein>
    <submittedName>
        <fullName evidence="1">Uncharacterized protein</fullName>
    </submittedName>
</protein>
<dbReference type="EMBL" id="WQMT02000010">
    <property type="protein sequence ID" value="KAG9218465.1"/>
    <property type="molecule type" value="Genomic_DNA"/>
</dbReference>
<keyword evidence="2" id="KW-1185">Reference proteome</keyword>
<comment type="caution">
    <text evidence="1">The sequence shown here is derived from an EMBL/GenBank/DDBJ whole genome shotgun (WGS) entry which is preliminary data.</text>
</comment>
<evidence type="ECO:0000313" key="1">
    <source>
        <dbReference type="EMBL" id="KAG9218465.1"/>
    </source>
</evidence>
<gene>
    <name evidence="1" type="ORF">CCMSSC00406_0010044</name>
</gene>
<proteinExistence type="predicted"/>